<reference evidence="2 3" key="1">
    <citation type="journal article" date="2023" name="Commun. Biol.">
        <title>Reorganization of the ancestral sex-determining regions during the evolution of trioecy in Pleodorina starrii.</title>
        <authorList>
            <person name="Takahashi K."/>
            <person name="Suzuki S."/>
            <person name="Kawai-Toyooka H."/>
            <person name="Yamamoto K."/>
            <person name="Hamaji T."/>
            <person name="Ootsuki R."/>
            <person name="Yamaguchi H."/>
            <person name="Kawachi M."/>
            <person name="Higashiyama T."/>
            <person name="Nozaki H."/>
        </authorList>
    </citation>
    <scope>NUCLEOTIDE SEQUENCE [LARGE SCALE GENOMIC DNA]</scope>
    <source>
        <strain evidence="2 3">NIES-4479</strain>
    </source>
</reference>
<feature type="compositionally biased region" description="Basic residues" evidence="1">
    <location>
        <begin position="254"/>
        <end position="265"/>
    </location>
</feature>
<protein>
    <submittedName>
        <fullName evidence="2">Uncharacterized protein</fullName>
    </submittedName>
</protein>
<comment type="caution">
    <text evidence="2">The sequence shown here is derived from an EMBL/GenBank/DDBJ whole genome shotgun (WGS) entry which is preliminary data.</text>
</comment>
<proteinExistence type="predicted"/>
<dbReference type="EMBL" id="BRXU01000027">
    <property type="protein sequence ID" value="GLC59228.1"/>
    <property type="molecule type" value="Genomic_DNA"/>
</dbReference>
<organism evidence="2 3">
    <name type="scientific">Pleodorina starrii</name>
    <dbReference type="NCBI Taxonomy" id="330485"/>
    <lineage>
        <taxon>Eukaryota</taxon>
        <taxon>Viridiplantae</taxon>
        <taxon>Chlorophyta</taxon>
        <taxon>core chlorophytes</taxon>
        <taxon>Chlorophyceae</taxon>
        <taxon>CS clade</taxon>
        <taxon>Chlamydomonadales</taxon>
        <taxon>Volvocaceae</taxon>
        <taxon>Pleodorina</taxon>
    </lineage>
</organism>
<feature type="compositionally biased region" description="Basic and acidic residues" evidence="1">
    <location>
        <begin position="190"/>
        <end position="199"/>
    </location>
</feature>
<gene>
    <name evidence="2" type="primary">PLEST008458</name>
    <name evidence="2" type="ORF">PLESTB_001464200</name>
</gene>
<dbReference type="Proteomes" id="UP001165080">
    <property type="component" value="Unassembled WGS sequence"/>
</dbReference>
<dbReference type="OrthoDB" id="541781at2759"/>
<evidence type="ECO:0000256" key="1">
    <source>
        <dbReference type="SAM" id="MobiDB-lite"/>
    </source>
</evidence>
<feature type="region of interest" description="Disordered" evidence="1">
    <location>
        <begin position="76"/>
        <end position="99"/>
    </location>
</feature>
<sequence>MSVEIESLAHLDALLAGSCGERYEAHPEEERQLRLATMVQEERCTPKATPAAEPQPAEDAGALAVQLQAAAALSSRGGRSCRNDGPSSENVPPAQPPPCRRCAPAVLGELEALCLGAVSEDFLLYALERKFQGNAEALASWLLDSERPELQSAKAEWEAQRQRELQEEEAARLLKERNKQHILQKFDLRPVAEPKDPKKAAKSGPSLEVWTDKQQQAQKPKVRYLDGRVVSTKGEKFIVEKTGEEWDGGSRGKVYTKGKRGKGFM</sequence>
<name>A0A9W6BVY0_9CHLO</name>
<feature type="region of interest" description="Disordered" evidence="1">
    <location>
        <begin position="190"/>
        <end position="222"/>
    </location>
</feature>
<keyword evidence="3" id="KW-1185">Reference proteome</keyword>
<evidence type="ECO:0000313" key="3">
    <source>
        <dbReference type="Proteomes" id="UP001165080"/>
    </source>
</evidence>
<accession>A0A9W6BVY0</accession>
<feature type="region of interest" description="Disordered" evidence="1">
    <location>
        <begin position="246"/>
        <end position="265"/>
    </location>
</feature>
<dbReference type="AlphaFoldDB" id="A0A9W6BVY0"/>
<evidence type="ECO:0000313" key="2">
    <source>
        <dbReference type="EMBL" id="GLC59228.1"/>
    </source>
</evidence>